<dbReference type="Gene3D" id="2.40.128.20">
    <property type="match status" value="1"/>
</dbReference>
<sequence length="140" mass="16084">MVERLLGHWKSEKSENFDEYMKANDVNFVLRKVGNTITSYEEISKDGDTWTVHITSTFRSSKLVFKLGEPFTELTLDGRNVKSTFSIEGEKLACRQEPIDPSNTPSYITREVLEDGRMLITCIATEKNVTAKKYYVSYKP</sequence>
<dbReference type="OMA" id="VAIRHYE"/>
<organism evidence="4 5">
    <name type="scientific">Biomphalaria glabrata</name>
    <name type="common">Bloodfluke planorb</name>
    <name type="synonym">Freshwater snail</name>
    <dbReference type="NCBI Taxonomy" id="6526"/>
    <lineage>
        <taxon>Eukaryota</taxon>
        <taxon>Metazoa</taxon>
        <taxon>Spiralia</taxon>
        <taxon>Lophotrochozoa</taxon>
        <taxon>Mollusca</taxon>
        <taxon>Gastropoda</taxon>
        <taxon>Heterobranchia</taxon>
        <taxon>Euthyneura</taxon>
        <taxon>Panpulmonata</taxon>
        <taxon>Hygrophila</taxon>
        <taxon>Lymnaeoidea</taxon>
        <taxon>Planorbidae</taxon>
        <taxon>Biomphalaria</taxon>
    </lineage>
</organism>
<comment type="similarity">
    <text evidence="1">Belongs to the calycin superfamily. Fatty-acid binding protein (FABP) family.</text>
</comment>
<dbReference type="CDD" id="cd00742">
    <property type="entry name" value="FABP"/>
    <property type="match status" value="1"/>
</dbReference>
<keyword evidence="2" id="KW-0446">Lipid-binding</keyword>
<evidence type="ECO:0000313" key="5">
    <source>
        <dbReference type="RefSeq" id="XP_055892641.1"/>
    </source>
</evidence>
<reference evidence="5" key="1">
    <citation type="submission" date="2025-08" db="UniProtKB">
        <authorList>
            <consortium name="RefSeq"/>
        </authorList>
    </citation>
    <scope>IDENTIFICATION</scope>
</reference>
<dbReference type="SUPFAM" id="SSF50814">
    <property type="entry name" value="Lipocalins"/>
    <property type="match status" value="1"/>
</dbReference>
<proteinExistence type="inferred from homology"/>
<dbReference type="PANTHER" id="PTHR11955">
    <property type="entry name" value="FATTY ACID BINDING PROTEIN"/>
    <property type="match status" value="1"/>
</dbReference>
<evidence type="ECO:0000313" key="4">
    <source>
        <dbReference type="Proteomes" id="UP001165740"/>
    </source>
</evidence>
<dbReference type="InterPro" id="IPR012674">
    <property type="entry name" value="Calycin"/>
</dbReference>
<dbReference type="InterPro" id="IPR000463">
    <property type="entry name" value="Fatty_acid-bd"/>
</dbReference>
<dbReference type="InterPro" id="IPR031259">
    <property type="entry name" value="ILBP"/>
</dbReference>
<name>A0A9W3AZJ6_BIOGL</name>
<protein>
    <submittedName>
        <fullName evidence="5">Fatty acid-binding protein, liver-like</fullName>
    </submittedName>
</protein>
<keyword evidence="4" id="KW-1185">Reference proteome</keyword>
<evidence type="ECO:0000256" key="2">
    <source>
        <dbReference type="ARBA" id="ARBA00023121"/>
    </source>
</evidence>
<dbReference type="AlphaFoldDB" id="A0A9W3AZJ6"/>
<dbReference type="Proteomes" id="UP001165740">
    <property type="component" value="Chromosome 7"/>
</dbReference>
<dbReference type="GeneID" id="106070617"/>
<evidence type="ECO:0000256" key="1">
    <source>
        <dbReference type="ARBA" id="ARBA00008390"/>
    </source>
</evidence>
<dbReference type="PRINTS" id="PR00178">
    <property type="entry name" value="FATTYACIDBP"/>
</dbReference>
<accession>A0A9W3AZJ6</accession>
<dbReference type="InterPro" id="IPR000566">
    <property type="entry name" value="Lipocln_cytosolic_FA-bd_dom"/>
</dbReference>
<dbReference type="OrthoDB" id="412780at2759"/>
<gene>
    <name evidence="5" type="primary">LOC106070617</name>
</gene>
<dbReference type="Pfam" id="PF00061">
    <property type="entry name" value="Lipocalin"/>
    <property type="match status" value="1"/>
</dbReference>
<dbReference type="GO" id="GO:0008289">
    <property type="term" value="F:lipid binding"/>
    <property type="evidence" value="ECO:0007669"/>
    <property type="project" value="UniProtKB-KW"/>
</dbReference>
<evidence type="ECO:0000259" key="3">
    <source>
        <dbReference type="Pfam" id="PF00061"/>
    </source>
</evidence>
<dbReference type="RefSeq" id="XP_055892641.1">
    <property type="nucleotide sequence ID" value="XM_056036666.1"/>
</dbReference>
<feature type="domain" description="Lipocalin/cytosolic fatty-acid binding" evidence="3">
    <location>
        <begin position="7"/>
        <end position="134"/>
    </location>
</feature>